<evidence type="ECO:0000313" key="5">
    <source>
        <dbReference type="Proteomes" id="UP000323337"/>
    </source>
</evidence>
<dbReference type="CDD" id="cd17536">
    <property type="entry name" value="REC_YesN-like"/>
    <property type="match status" value="1"/>
</dbReference>
<evidence type="ECO:0000256" key="1">
    <source>
        <dbReference type="ARBA" id="ARBA00022553"/>
    </source>
</evidence>
<dbReference type="EMBL" id="VSIV01000036">
    <property type="protein sequence ID" value="TYB35646.1"/>
    <property type="molecule type" value="Genomic_DNA"/>
</dbReference>
<protein>
    <submittedName>
        <fullName evidence="4">Response regulator</fullName>
    </submittedName>
</protein>
<dbReference type="InterPro" id="IPR011006">
    <property type="entry name" value="CheY-like_superfamily"/>
</dbReference>
<dbReference type="Pfam" id="PF00072">
    <property type="entry name" value="Response_reg"/>
    <property type="match status" value="1"/>
</dbReference>
<feature type="domain" description="Response regulatory" evidence="3">
    <location>
        <begin position="8"/>
        <end position="122"/>
    </location>
</feature>
<feature type="modified residue" description="4-aspartylphosphate" evidence="2">
    <location>
        <position position="57"/>
    </location>
</feature>
<dbReference type="PROSITE" id="PS50110">
    <property type="entry name" value="RESPONSE_REGULATORY"/>
    <property type="match status" value="1"/>
</dbReference>
<sequence length="124" mass="14163">MSDISDYSVLVVDDEEHTRLGYAEVLRIDGYDVDVAQNGAEGLKKAERKEYQVIVTDLRMPEMDGMTFIEKLRNFDPEARIIVITAFGTFKTYKKTKEMGVVSFLNKPVRARDLKEAVAEILKK</sequence>
<proteinExistence type="predicted"/>
<evidence type="ECO:0000256" key="2">
    <source>
        <dbReference type="PROSITE-ProRule" id="PRU00169"/>
    </source>
</evidence>
<dbReference type="GO" id="GO:0000160">
    <property type="term" value="P:phosphorelay signal transduction system"/>
    <property type="evidence" value="ECO:0007669"/>
    <property type="project" value="InterPro"/>
</dbReference>
<dbReference type="SMART" id="SM00448">
    <property type="entry name" value="REC"/>
    <property type="match status" value="1"/>
</dbReference>
<keyword evidence="1 2" id="KW-0597">Phosphoprotein</keyword>
<gene>
    <name evidence="4" type="ORF">FXF49_01255</name>
</gene>
<accession>A0A5D0MU41</accession>
<dbReference type="SUPFAM" id="SSF52172">
    <property type="entry name" value="CheY-like"/>
    <property type="match status" value="1"/>
</dbReference>
<reference evidence="4 5" key="1">
    <citation type="submission" date="2019-08" db="EMBL/GenBank/DDBJ databases">
        <title>Genomic characterization of a novel candidate phylum (ARYD3) from a high temperature, high salinity tertiary oil reservoir in north central Oklahoma, USA.</title>
        <authorList>
            <person name="Youssef N.H."/>
            <person name="Yadav A."/>
            <person name="Elshahed M.S."/>
        </authorList>
    </citation>
    <scope>NUCLEOTIDE SEQUENCE [LARGE SCALE GENOMIC DNA]</scope>
    <source>
        <strain evidence="4">ARYD1</strain>
    </source>
</reference>
<evidence type="ECO:0000259" key="3">
    <source>
        <dbReference type="PROSITE" id="PS50110"/>
    </source>
</evidence>
<dbReference type="PANTHER" id="PTHR44591">
    <property type="entry name" value="STRESS RESPONSE REGULATOR PROTEIN 1"/>
    <property type="match status" value="1"/>
</dbReference>
<dbReference type="InterPro" id="IPR050595">
    <property type="entry name" value="Bact_response_regulator"/>
</dbReference>
<dbReference type="PANTHER" id="PTHR44591:SF3">
    <property type="entry name" value="RESPONSE REGULATORY DOMAIN-CONTAINING PROTEIN"/>
    <property type="match status" value="1"/>
</dbReference>
<dbReference type="RefSeq" id="WP_303700101.1">
    <property type="nucleotide sequence ID" value="NZ_VSIV01000036.1"/>
</dbReference>
<dbReference type="Gene3D" id="3.40.50.2300">
    <property type="match status" value="1"/>
</dbReference>
<name>A0A5D0MU41_FLESI</name>
<dbReference type="InterPro" id="IPR001789">
    <property type="entry name" value="Sig_transdc_resp-reg_receiver"/>
</dbReference>
<dbReference type="Proteomes" id="UP000323337">
    <property type="component" value="Unassembled WGS sequence"/>
</dbReference>
<comment type="caution">
    <text evidence="4">The sequence shown here is derived from an EMBL/GenBank/DDBJ whole genome shotgun (WGS) entry which is preliminary data.</text>
</comment>
<organism evidence="4 5">
    <name type="scientific">Flexistipes sinusarabici</name>
    <dbReference type="NCBI Taxonomy" id="2352"/>
    <lineage>
        <taxon>Bacteria</taxon>
        <taxon>Pseudomonadati</taxon>
        <taxon>Deferribacterota</taxon>
        <taxon>Deferribacteres</taxon>
        <taxon>Deferribacterales</taxon>
        <taxon>Flexistipitaceae</taxon>
        <taxon>Flexistipes</taxon>
    </lineage>
</organism>
<dbReference type="AlphaFoldDB" id="A0A5D0MU41"/>
<evidence type="ECO:0000313" key="4">
    <source>
        <dbReference type="EMBL" id="TYB35646.1"/>
    </source>
</evidence>